<dbReference type="EMBL" id="PDEP01000003">
    <property type="protein sequence ID" value="PEN08301.1"/>
    <property type="molecule type" value="Genomic_DNA"/>
</dbReference>
<dbReference type="RefSeq" id="WP_098061340.1">
    <property type="nucleotide sequence ID" value="NZ_PDEP01000003.1"/>
</dbReference>
<dbReference type="Gene3D" id="2.70.70.10">
    <property type="entry name" value="Glucose Permease (Domain IIA)"/>
    <property type="match status" value="1"/>
</dbReference>
<dbReference type="InterPro" id="IPR016047">
    <property type="entry name" value="M23ase_b-sheet_dom"/>
</dbReference>
<evidence type="ECO:0000313" key="5">
    <source>
        <dbReference type="EMBL" id="PEN08301.1"/>
    </source>
</evidence>
<keyword evidence="3" id="KW-1133">Transmembrane helix</keyword>
<keyword evidence="3" id="KW-0472">Membrane</keyword>
<dbReference type="OrthoDB" id="9810477at2"/>
<evidence type="ECO:0000259" key="4">
    <source>
        <dbReference type="Pfam" id="PF01551"/>
    </source>
</evidence>
<keyword evidence="3" id="KW-0812">Transmembrane</keyword>
<gene>
    <name evidence="5" type="ORF">CRI93_04075</name>
</gene>
<dbReference type="Proteomes" id="UP000221024">
    <property type="component" value="Unassembled WGS sequence"/>
</dbReference>
<dbReference type="PANTHER" id="PTHR21666">
    <property type="entry name" value="PEPTIDASE-RELATED"/>
    <property type="match status" value="1"/>
</dbReference>
<protein>
    <submittedName>
        <fullName evidence="5">Peptidase M23</fullName>
    </submittedName>
</protein>
<proteinExistence type="predicted"/>
<reference evidence="5 6" key="1">
    <citation type="submission" date="2017-10" db="EMBL/GenBank/DDBJ databases">
        <title>Draft genome of Longimonas halophila.</title>
        <authorList>
            <person name="Goh K.M."/>
            <person name="Shamsir M.S."/>
            <person name="Lim S.W."/>
        </authorList>
    </citation>
    <scope>NUCLEOTIDE SEQUENCE [LARGE SCALE GENOMIC DNA]</scope>
    <source>
        <strain evidence="5 6">KCTC 42399</strain>
    </source>
</reference>
<dbReference type="PANTHER" id="PTHR21666:SF289">
    <property type="entry name" value="L-ALA--D-GLU ENDOPEPTIDASE"/>
    <property type="match status" value="1"/>
</dbReference>
<evidence type="ECO:0000256" key="3">
    <source>
        <dbReference type="SAM" id="Phobius"/>
    </source>
</evidence>
<dbReference type="SUPFAM" id="SSF51261">
    <property type="entry name" value="Duplicated hybrid motif"/>
    <property type="match status" value="1"/>
</dbReference>
<dbReference type="Pfam" id="PF01551">
    <property type="entry name" value="Peptidase_M23"/>
    <property type="match status" value="1"/>
</dbReference>
<dbReference type="CDD" id="cd12797">
    <property type="entry name" value="M23_peptidase"/>
    <property type="match status" value="1"/>
</dbReference>
<comment type="caution">
    <text evidence="5">The sequence shown here is derived from an EMBL/GenBank/DDBJ whole genome shotgun (WGS) entry which is preliminary data.</text>
</comment>
<sequence length="337" mass="38317">MNPETEYRYDPETCRFVEVRETSLEKAKRYAWVFGLVLMLAGALAWAMETELIRTPTEYALQSENEALHHQLERASGQLEVLSDEIDELASRDEELYRTLLQVEPISDDIRQVGVGGADQYGEFDRFEEDTATLLRETEALLDKMERQVGLQSASYRELVRYAEQHEDRLDQLPALRPVNARIVSNYGYRTDPILGVRRMHSGIDFVTRMGTPVVAPADGVVLESTYSSSYGNYVDLRHPETGYITRYAHLSEPADGIRPGTQVKRGELIAYTGNSGRSTGPHLHYELRTENDEALNPLNFFVPDMTPQTYITLAAQNDQHELHDHAGTEQTLSMMR</sequence>
<dbReference type="GO" id="GO:0004222">
    <property type="term" value="F:metalloendopeptidase activity"/>
    <property type="evidence" value="ECO:0007669"/>
    <property type="project" value="TreeGrafter"/>
</dbReference>
<organism evidence="5 6">
    <name type="scientific">Longimonas halophila</name>
    <dbReference type="NCBI Taxonomy" id="1469170"/>
    <lineage>
        <taxon>Bacteria</taxon>
        <taxon>Pseudomonadati</taxon>
        <taxon>Rhodothermota</taxon>
        <taxon>Rhodothermia</taxon>
        <taxon>Rhodothermales</taxon>
        <taxon>Salisaetaceae</taxon>
        <taxon>Longimonas</taxon>
    </lineage>
</organism>
<keyword evidence="2" id="KW-0175">Coiled coil</keyword>
<keyword evidence="6" id="KW-1185">Reference proteome</keyword>
<dbReference type="AlphaFoldDB" id="A0A2H3P8R0"/>
<feature type="coiled-coil region" evidence="2">
    <location>
        <begin position="65"/>
        <end position="92"/>
    </location>
</feature>
<accession>A0A2H3P8R0</accession>
<evidence type="ECO:0000256" key="2">
    <source>
        <dbReference type="SAM" id="Coils"/>
    </source>
</evidence>
<evidence type="ECO:0000313" key="6">
    <source>
        <dbReference type="Proteomes" id="UP000221024"/>
    </source>
</evidence>
<name>A0A2H3P8R0_9BACT</name>
<feature type="domain" description="M23ase beta-sheet core" evidence="4">
    <location>
        <begin position="199"/>
        <end position="298"/>
    </location>
</feature>
<dbReference type="InterPro" id="IPR050570">
    <property type="entry name" value="Cell_wall_metabolism_enzyme"/>
</dbReference>
<evidence type="ECO:0000256" key="1">
    <source>
        <dbReference type="ARBA" id="ARBA00022729"/>
    </source>
</evidence>
<keyword evidence="1" id="KW-0732">Signal</keyword>
<dbReference type="InterPro" id="IPR011055">
    <property type="entry name" value="Dup_hybrid_motif"/>
</dbReference>
<feature type="transmembrane region" description="Helical" evidence="3">
    <location>
        <begin position="30"/>
        <end position="48"/>
    </location>
</feature>